<evidence type="ECO:0000313" key="3">
    <source>
        <dbReference type="EMBL" id="POR48849.1"/>
    </source>
</evidence>
<keyword evidence="2" id="KW-0732">Signal</keyword>
<dbReference type="Proteomes" id="UP000237381">
    <property type="component" value="Unassembled WGS sequence"/>
</dbReference>
<dbReference type="RefSeq" id="WP_167401321.1">
    <property type="nucleotide sequence ID" value="NZ_PQGA01000013.1"/>
</dbReference>
<keyword evidence="4" id="KW-1185">Reference proteome</keyword>
<sequence length="89" mass="8792">MKSLIVLAAAFVSVAALAQDNAPTAPAAPAAQTEAAPAIATAADPSASPGGGHKICLMVHGHLCALGDKSLEPGAHCMCHDHPGTVEMQ</sequence>
<dbReference type="EMBL" id="PQGA01000013">
    <property type="protein sequence ID" value="POR48849.1"/>
    <property type="molecule type" value="Genomic_DNA"/>
</dbReference>
<comment type="caution">
    <text evidence="3">The sequence shown here is derived from an EMBL/GenBank/DDBJ whole genome shotgun (WGS) entry which is preliminary data.</text>
</comment>
<dbReference type="AlphaFoldDB" id="A0A2S4M2P2"/>
<name>A0A2S4M2P2_9BURK</name>
<organism evidence="3 4">
    <name type="scientific">Paraburkholderia eburnea</name>
    <dbReference type="NCBI Taxonomy" id="1189126"/>
    <lineage>
        <taxon>Bacteria</taxon>
        <taxon>Pseudomonadati</taxon>
        <taxon>Pseudomonadota</taxon>
        <taxon>Betaproteobacteria</taxon>
        <taxon>Burkholderiales</taxon>
        <taxon>Burkholderiaceae</taxon>
        <taxon>Paraburkholderia</taxon>
    </lineage>
</organism>
<reference evidence="3 4" key="1">
    <citation type="submission" date="2018-01" db="EMBL/GenBank/DDBJ databases">
        <title>Genomic Encyclopedia of Type Strains, Phase III (KMG-III): the genomes of soil and plant-associated and newly described type strains.</title>
        <authorList>
            <person name="Whitman W."/>
        </authorList>
    </citation>
    <scope>NUCLEOTIDE SEQUENCE [LARGE SCALE GENOMIC DNA]</scope>
    <source>
        <strain evidence="3 4">JCM 18070</strain>
    </source>
</reference>
<feature type="chain" id="PRO_5015628475" evidence="2">
    <location>
        <begin position="19"/>
        <end position="89"/>
    </location>
</feature>
<gene>
    <name evidence="3" type="ORF">B0G62_113134</name>
</gene>
<protein>
    <submittedName>
        <fullName evidence="3">Uncharacterized protein</fullName>
    </submittedName>
</protein>
<proteinExistence type="predicted"/>
<feature type="region of interest" description="Disordered" evidence="1">
    <location>
        <begin position="22"/>
        <end position="49"/>
    </location>
</feature>
<accession>A0A2S4M2P2</accession>
<evidence type="ECO:0000313" key="4">
    <source>
        <dbReference type="Proteomes" id="UP000237381"/>
    </source>
</evidence>
<evidence type="ECO:0000256" key="2">
    <source>
        <dbReference type="SAM" id="SignalP"/>
    </source>
</evidence>
<feature type="signal peptide" evidence="2">
    <location>
        <begin position="1"/>
        <end position="18"/>
    </location>
</feature>
<evidence type="ECO:0000256" key="1">
    <source>
        <dbReference type="SAM" id="MobiDB-lite"/>
    </source>
</evidence>
<feature type="compositionally biased region" description="Low complexity" evidence="1">
    <location>
        <begin position="22"/>
        <end position="48"/>
    </location>
</feature>